<dbReference type="RefSeq" id="WP_188773248.1">
    <property type="nucleotide sequence ID" value="NZ_BMHK01000064.1"/>
</dbReference>
<accession>A0A916TWQ2</accession>
<evidence type="ECO:0000313" key="2">
    <source>
        <dbReference type="Proteomes" id="UP000608154"/>
    </source>
</evidence>
<sequence>MGEIADRLLGYMPGGKGHDIAYSEVRDLQVAAMNERLHEQVGKIKLVAMRAKDVDLNEIRSLEDVVPLLLPHTAYKSYPESFLVDERWDRMTKWLGTVTAHPTAGVDLDGVDGIDDWVARLERAGHFVSCSSGTTGKSAMLDASQADLDFASQDGVSAVEWGSSIRRGDGRAMAGSGGVVAYTPRNAAMGQALMGAFVDPNKPRPTNNVPPITIGSITRMIVLRKSIADGTAKPEEIAEYEAESAGRQQALDRARDAAVEEIITLRGERLYMTGMWASLYTLAEGVRARGYSGKDFHPENAIYLGGGLKRAQLPDNYREFVYDTFNLSPEFIYQMYGMQEINSSMPRCQKGGRYHVPPWVVAVPLNKEGDALVDFSEGEVEARAAFFDLSLDGRWGGVISGDRVHIDFSPCACGAKSPSIRDDIARYADLEGDDKIGCAGTVDAYVRGLS</sequence>
<gene>
    <name evidence="1" type="ORF">GCM10011494_39220</name>
</gene>
<proteinExistence type="predicted"/>
<name>A0A916TWQ2_9SPHN</name>
<organism evidence="1 2">
    <name type="scientific">Novosphingobium endophyticum</name>
    <dbReference type="NCBI Taxonomy" id="1955250"/>
    <lineage>
        <taxon>Bacteria</taxon>
        <taxon>Pseudomonadati</taxon>
        <taxon>Pseudomonadota</taxon>
        <taxon>Alphaproteobacteria</taxon>
        <taxon>Sphingomonadales</taxon>
        <taxon>Sphingomonadaceae</taxon>
        <taxon>Novosphingobium</taxon>
    </lineage>
</organism>
<keyword evidence="2" id="KW-1185">Reference proteome</keyword>
<protein>
    <recommendedName>
        <fullName evidence="3">Acyl-protein synthetase LuxE domain-containing protein</fullName>
    </recommendedName>
</protein>
<dbReference type="AlphaFoldDB" id="A0A916TWQ2"/>
<evidence type="ECO:0008006" key="3">
    <source>
        <dbReference type="Google" id="ProtNLM"/>
    </source>
</evidence>
<comment type="caution">
    <text evidence="1">The sequence shown here is derived from an EMBL/GenBank/DDBJ whole genome shotgun (WGS) entry which is preliminary data.</text>
</comment>
<dbReference type="Proteomes" id="UP000608154">
    <property type="component" value="Unassembled WGS sequence"/>
</dbReference>
<dbReference type="EMBL" id="BMHK01000064">
    <property type="protein sequence ID" value="GGC16507.1"/>
    <property type="molecule type" value="Genomic_DNA"/>
</dbReference>
<reference evidence="1" key="1">
    <citation type="journal article" date="2014" name="Int. J. Syst. Evol. Microbiol.">
        <title>Complete genome sequence of Corynebacterium casei LMG S-19264T (=DSM 44701T), isolated from a smear-ripened cheese.</title>
        <authorList>
            <consortium name="US DOE Joint Genome Institute (JGI-PGF)"/>
            <person name="Walter F."/>
            <person name="Albersmeier A."/>
            <person name="Kalinowski J."/>
            <person name="Ruckert C."/>
        </authorList>
    </citation>
    <scope>NUCLEOTIDE SEQUENCE</scope>
    <source>
        <strain evidence="1">CGMCC 1.15095</strain>
    </source>
</reference>
<reference evidence="1" key="2">
    <citation type="submission" date="2020-09" db="EMBL/GenBank/DDBJ databases">
        <authorList>
            <person name="Sun Q."/>
            <person name="Zhou Y."/>
        </authorList>
    </citation>
    <scope>NUCLEOTIDE SEQUENCE</scope>
    <source>
        <strain evidence="1">CGMCC 1.15095</strain>
    </source>
</reference>
<evidence type="ECO:0000313" key="1">
    <source>
        <dbReference type="EMBL" id="GGC16507.1"/>
    </source>
</evidence>